<dbReference type="Proteomes" id="UP000229502">
    <property type="component" value="Unassembled WGS sequence"/>
</dbReference>
<evidence type="ECO:0000259" key="3">
    <source>
        <dbReference type="Pfam" id="PF25990"/>
    </source>
</evidence>
<organism evidence="4 5">
    <name type="scientific">Candidatus Shapirobacteria bacterium CG07_land_8_20_14_0_80_39_18</name>
    <dbReference type="NCBI Taxonomy" id="1974882"/>
    <lineage>
        <taxon>Bacteria</taxon>
        <taxon>Candidatus Shapironibacteriota</taxon>
    </lineage>
</organism>
<comment type="similarity">
    <text evidence="1">Belongs to the membrane fusion protein (MFP) (TC 8.A.1) family.</text>
</comment>
<name>A0A2M6YS43_9BACT</name>
<dbReference type="Pfam" id="PF25975">
    <property type="entry name" value="CzcB_C"/>
    <property type="match status" value="1"/>
</dbReference>
<protein>
    <submittedName>
        <fullName evidence="4">Uncharacterized protein</fullName>
    </submittedName>
</protein>
<proteinExistence type="inferred from homology"/>
<dbReference type="GO" id="GO:0015562">
    <property type="term" value="F:efflux transmembrane transporter activity"/>
    <property type="evidence" value="ECO:0007669"/>
    <property type="project" value="TreeGrafter"/>
</dbReference>
<accession>A0A2M6YS43</accession>
<feature type="domain" description="CzcB-like C-terminal circularly permuted SH3-like" evidence="2">
    <location>
        <begin position="297"/>
        <end position="348"/>
    </location>
</feature>
<evidence type="ECO:0000256" key="1">
    <source>
        <dbReference type="ARBA" id="ARBA00009477"/>
    </source>
</evidence>
<evidence type="ECO:0000313" key="5">
    <source>
        <dbReference type="Proteomes" id="UP000229502"/>
    </source>
</evidence>
<dbReference type="InterPro" id="IPR058636">
    <property type="entry name" value="Beta-barrel_YknX"/>
</dbReference>
<sequence length="350" mass="39567">MKISIKIPSKKLIVIIGLVLLVLLGGYSRIRSQRQRALLKINPKKAKVVKVQKGDITQYLTLAGKVDTETFAVLQFQTSGKLAWVGVKEGDKVKKWQAIASLDKTALQKQFQKTMNDYLTNRWNFEDTQDKYKQTKEDYLITDEIKRILERTQFSLENSVLDVELADLTVKYATIVSPINGIVTSLDQPYAGVNIIPSSATFRIADPSSIYFRSEIDEEDVAKVKVGQSTLITLDSFSDQNIESKISYIAFTPIQGQTATVYQIKFNLNLLNSDLKYKVGMNGDAKIKLAEVKDVQTVPVEAVFEEKDEKFVYLRTEKSKIERRVVKTGLENDTDVEITDGLKEGETIIY</sequence>
<dbReference type="PANTHER" id="PTHR30469">
    <property type="entry name" value="MULTIDRUG RESISTANCE PROTEIN MDTA"/>
    <property type="match status" value="1"/>
</dbReference>
<feature type="domain" description="YknX-like beta-barrel" evidence="3">
    <location>
        <begin position="214"/>
        <end position="276"/>
    </location>
</feature>
<dbReference type="Gene3D" id="2.40.420.20">
    <property type="match status" value="1"/>
</dbReference>
<dbReference type="Pfam" id="PF25990">
    <property type="entry name" value="Beta-barrel_YknX"/>
    <property type="match status" value="1"/>
</dbReference>
<evidence type="ECO:0000313" key="4">
    <source>
        <dbReference type="EMBL" id="PIU36307.1"/>
    </source>
</evidence>
<dbReference type="InterPro" id="IPR058649">
    <property type="entry name" value="CzcB_C"/>
</dbReference>
<dbReference type="Gene3D" id="2.40.30.170">
    <property type="match status" value="1"/>
</dbReference>
<dbReference type="PANTHER" id="PTHR30469:SF33">
    <property type="entry name" value="SLR1207 PROTEIN"/>
    <property type="match status" value="1"/>
</dbReference>
<reference evidence="5" key="1">
    <citation type="submission" date="2017-09" db="EMBL/GenBank/DDBJ databases">
        <title>Depth-based differentiation of microbial function through sediment-hosted aquifers and enrichment of novel symbionts in the deep terrestrial subsurface.</title>
        <authorList>
            <person name="Probst A.J."/>
            <person name="Ladd B."/>
            <person name="Jarett J.K."/>
            <person name="Geller-Mcgrath D.E."/>
            <person name="Sieber C.M.K."/>
            <person name="Emerson J.B."/>
            <person name="Anantharaman K."/>
            <person name="Thomas B.C."/>
            <person name="Malmstrom R."/>
            <person name="Stieglmeier M."/>
            <person name="Klingl A."/>
            <person name="Woyke T."/>
            <person name="Ryan C.M."/>
            <person name="Banfield J.F."/>
        </authorList>
    </citation>
    <scope>NUCLEOTIDE SEQUENCE [LARGE SCALE GENOMIC DNA]</scope>
</reference>
<evidence type="ECO:0000259" key="2">
    <source>
        <dbReference type="Pfam" id="PF25975"/>
    </source>
</evidence>
<dbReference type="NCBIfam" id="TIGR01730">
    <property type="entry name" value="RND_mfp"/>
    <property type="match status" value="1"/>
</dbReference>
<dbReference type="Gene3D" id="2.40.50.100">
    <property type="match status" value="1"/>
</dbReference>
<dbReference type="GO" id="GO:1990281">
    <property type="term" value="C:efflux pump complex"/>
    <property type="evidence" value="ECO:0007669"/>
    <property type="project" value="TreeGrafter"/>
</dbReference>
<dbReference type="InterPro" id="IPR006143">
    <property type="entry name" value="RND_pump_MFP"/>
</dbReference>
<dbReference type="SUPFAM" id="SSF111369">
    <property type="entry name" value="HlyD-like secretion proteins"/>
    <property type="match status" value="1"/>
</dbReference>
<dbReference type="EMBL" id="PEWZ01000017">
    <property type="protein sequence ID" value="PIU36307.1"/>
    <property type="molecule type" value="Genomic_DNA"/>
</dbReference>
<comment type="caution">
    <text evidence="4">The sequence shown here is derived from an EMBL/GenBank/DDBJ whole genome shotgun (WGS) entry which is preliminary data.</text>
</comment>
<gene>
    <name evidence="4" type="ORF">COT03_00280</name>
</gene>
<dbReference type="AlphaFoldDB" id="A0A2M6YS43"/>